<dbReference type="Proteomes" id="UP000828390">
    <property type="component" value="Unassembled WGS sequence"/>
</dbReference>
<sequence length="141" mass="15950">MKQTTGQVARWLQELGTYNLEVTHRSGSQHRNADALSRNPCCNCARQQRLSDEVSEQQTATPESCLSEVDKHDNDRLRAVTRFKANEQSQCKPSMATISNWSPTESKPNSREIHALHTSFKLVKVQRQGHNGRPSATKHLL</sequence>
<proteinExistence type="predicted"/>
<comment type="caution">
    <text evidence="2">The sequence shown here is derived from an EMBL/GenBank/DDBJ whole genome shotgun (WGS) entry which is preliminary data.</text>
</comment>
<feature type="compositionally biased region" description="Polar residues" evidence="1">
    <location>
        <begin position="86"/>
        <end position="107"/>
    </location>
</feature>
<keyword evidence="3" id="KW-1185">Reference proteome</keyword>
<reference evidence="2" key="1">
    <citation type="journal article" date="2019" name="bioRxiv">
        <title>The Genome of the Zebra Mussel, Dreissena polymorpha: A Resource for Invasive Species Research.</title>
        <authorList>
            <person name="McCartney M.A."/>
            <person name="Auch B."/>
            <person name="Kono T."/>
            <person name="Mallez S."/>
            <person name="Zhang Y."/>
            <person name="Obille A."/>
            <person name="Becker A."/>
            <person name="Abrahante J.E."/>
            <person name="Garbe J."/>
            <person name="Badalamenti J.P."/>
            <person name="Herman A."/>
            <person name="Mangelson H."/>
            <person name="Liachko I."/>
            <person name="Sullivan S."/>
            <person name="Sone E.D."/>
            <person name="Koren S."/>
            <person name="Silverstein K.A.T."/>
            <person name="Beckman K.B."/>
            <person name="Gohl D.M."/>
        </authorList>
    </citation>
    <scope>NUCLEOTIDE SEQUENCE</scope>
    <source>
        <strain evidence="2">Duluth1</strain>
        <tissue evidence="2">Whole animal</tissue>
    </source>
</reference>
<evidence type="ECO:0000313" key="2">
    <source>
        <dbReference type="EMBL" id="KAH3852521.1"/>
    </source>
</evidence>
<organism evidence="2 3">
    <name type="scientific">Dreissena polymorpha</name>
    <name type="common">Zebra mussel</name>
    <name type="synonym">Mytilus polymorpha</name>
    <dbReference type="NCBI Taxonomy" id="45954"/>
    <lineage>
        <taxon>Eukaryota</taxon>
        <taxon>Metazoa</taxon>
        <taxon>Spiralia</taxon>
        <taxon>Lophotrochozoa</taxon>
        <taxon>Mollusca</taxon>
        <taxon>Bivalvia</taxon>
        <taxon>Autobranchia</taxon>
        <taxon>Heteroconchia</taxon>
        <taxon>Euheterodonta</taxon>
        <taxon>Imparidentia</taxon>
        <taxon>Neoheterodontei</taxon>
        <taxon>Myida</taxon>
        <taxon>Dreissenoidea</taxon>
        <taxon>Dreissenidae</taxon>
        <taxon>Dreissena</taxon>
    </lineage>
</organism>
<evidence type="ECO:0000313" key="3">
    <source>
        <dbReference type="Proteomes" id="UP000828390"/>
    </source>
</evidence>
<dbReference type="AlphaFoldDB" id="A0A9D4L8P6"/>
<feature type="region of interest" description="Disordered" evidence="1">
    <location>
        <begin position="85"/>
        <end position="110"/>
    </location>
</feature>
<name>A0A9D4L8P6_DREPO</name>
<dbReference type="EMBL" id="JAIWYP010000003">
    <property type="protein sequence ID" value="KAH3852521.1"/>
    <property type="molecule type" value="Genomic_DNA"/>
</dbReference>
<gene>
    <name evidence="2" type="ORF">DPMN_095030</name>
</gene>
<accession>A0A9D4L8P6</accession>
<protein>
    <submittedName>
        <fullName evidence="2">Uncharacterized protein</fullName>
    </submittedName>
</protein>
<reference evidence="2" key="2">
    <citation type="submission" date="2020-11" db="EMBL/GenBank/DDBJ databases">
        <authorList>
            <person name="McCartney M.A."/>
            <person name="Auch B."/>
            <person name="Kono T."/>
            <person name="Mallez S."/>
            <person name="Becker A."/>
            <person name="Gohl D.M."/>
            <person name="Silverstein K.A.T."/>
            <person name="Koren S."/>
            <person name="Bechman K.B."/>
            <person name="Herman A."/>
            <person name="Abrahante J.E."/>
            <person name="Garbe J."/>
        </authorList>
    </citation>
    <scope>NUCLEOTIDE SEQUENCE</scope>
    <source>
        <strain evidence="2">Duluth1</strain>
        <tissue evidence="2">Whole animal</tissue>
    </source>
</reference>
<evidence type="ECO:0000256" key="1">
    <source>
        <dbReference type="SAM" id="MobiDB-lite"/>
    </source>
</evidence>